<evidence type="ECO:0000259" key="2">
    <source>
        <dbReference type="Pfam" id="PF07727"/>
    </source>
</evidence>
<evidence type="ECO:0000313" key="3">
    <source>
        <dbReference type="EMBL" id="KTB31563.1"/>
    </source>
</evidence>
<dbReference type="Pfam" id="PF07727">
    <property type="entry name" value="RVT_2"/>
    <property type="match status" value="1"/>
</dbReference>
<feature type="compositionally biased region" description="Polar residues" evidence="1">
    <location>
        <begin position="16"/>
        <end position="27"/>
    </location>
</feature>
<protein>
    <recommendedName>
        <fullName evidence="2">Reverse transcriptase Ty1/copia-type domain-containing protein</fullName>
    </recommendedName>
</protein>
<dbReference type="Proteomes" id="UP000054988">
    <property type="component" value="Unassembled WGS sequence"/>
</dbReference>
<feature type="region of interest" description="Disordered" evidence="1">
    <location>
        <begin position="16"/>
        <end position="75"/>
    </location>
</feature>
<accession>A0A0W0F5F2</accession>
<evidence type="ECO:0000256" key="1">
    <source>
        <dbReference type="SAM" id="MobiDB-lite"/>
    </source>
</evidence>
<evidence type="ECO:0000313" key="4">
    <source>
        <dbReference type="Proteomes" id="UP000054988"/>
    </source>
</evidence>
<reference evidence="3 4" key="1">
    <citation type="submission" date="2015-12" db="EMBL/GenBank/DDBJ databases">
        <title>Draft genome sequence of Moniliophthora roreri, the causal agent of frosty pod rot of cacao.</title>
        <authorList>
            <person name="Aime M.C."/>
            <person name="Diaz-Valderrama J.R."/>
            <person name="Kijpornyongpan T."/>
            <person name="Phillips-Mora W."/>
        </authorList>
    </citation>
    <scope>NUCLEOTIDE SEQUENCE [LARGE SCALE GENOMIC DNA]</scope>
    <source>
        <strain evidence="3 4">MCA 2952</strain>
    </source>
</reference>
<gene>
    <name evidence="3" type="ORF">WG66_15863</name>
</gene>
<dbReference type="InterPro" id="IPR013103">
    <property type="entry name" value="RVT_2"/>
</dbReference>
<dbReference type="AlphaFoldDB" id="A0A0W0F5F2"/>
<organism evidence="3 4">
    <name type="scientific">Moniliophthora roreri</name>
    <name type="common">Frosty pod rot fungus</name>
    <name type="synonym">Monilia roreri</name>
    <dbReference type="NCBI Taxonomy" id="221103"/>
    <lineage>
        <taxon>Eukaryota</taxon>
        <taxon>Fungi</taxon>
        <taxon>Dikarya</taxon>
        <taxon>Basidiomycota</taxon>
        <taxon>Agaricomycotina</taxon>
        <taxon>Agaricomycetes</taxon>
        <taxon>Agaricomycetidae</taxon>
        <taxon>Agaricales</taxon>
        <taxon>Marasmiineae</taxon>
        <taxon>Marasmiaceae</taxon>
        <taxon>Moniliophthora</taxon>
    </lineage>
</organism>
<sequence length="343" mass="39985">MGCMPIRDRLRLRTYNNLPDSNDQGDSPDQEFIQGSSRDHEQEIPPAEHQIQQSNEDEMEQDHDQIEIDRSPPQTDDEMVNYVQILSQEGGVHYLDYIMASALSIDNIRQWQYKDILTLSKDEQKKWMAACHDELKSLQERNVYKLVDLPQGRKAIKSRWVFDVKTDGCYKARLVAKGFSQVEGIDYDKLFSPVVHFETVRVLLALAALEDWEIQALDVKTAFLYSELDKEIYMEQPQGFIKGSNKVWLLRHALYGLKQASLSWWYQCTKSMAKLGFKRCISDAGVYYFIRGNDIIIAIVYVDDAIFMGSNSSLLHSKKKEFMKIWECRDLGEPREFLRMRII</sequence>
<comment type="caution">
    <text evidence="3">The sequence shown here is derived from an EMBL/GenBank/DDBJ whole genome shotgun (WGS) entry which is preliminary data.</text>
</comment>
<proteinExistence type="predicted"/>
<feature type="domain" description="Reverse transcriptase Ty1/copia-type" evidence="2">
    <location>
        <begin position="142"/>
        <end position="342"/>
    </location>
</feature>
<dbReference type="EMBL" id="LATX01002309">
    <property type="protein sequence ID" value="KTB31563.1"/>
    <property type="molecule type" value="Genomic_DNA"/>
</dbReference>
<name>A0A0W0F5F2_MONRR</name>